<dbReference type="PANTHER" id="PTHR10605:SF56">
    <property type="entry name" value="BIFUNCTIONAL HEPARAN SULFATE N-DEACETYLASE_N-SULFOTRANSFERASE"/>
    <property type="match status" value="1"/>
</dbReference>
<dbReference type="AlphaFoldDB" id="A0A9K3LX36"/>
<dbReference type="GO" id="GO:0008146">
    <property type="term" value="F:sulfotransferase activity"/>
    <property type="evidence" value="ECO:0007669"/>
    <property type="project" value="InterPro"/>
</dbReference>
<evidence type="ECO:0000256" key="2">
    <source>
        <dbReference type="PIRSR" id="PIRSR637359-1"/>
    </source>
</evidence>
<feature type="region of interest" description="Disordered" evidence="4">
    <location>
        <begin position="85"/>
        <end position="149"/>
    </location>
</feature>
<keyword evidence="1" id="KW-0808">Transferase</keyword>
<evidence type="ECO:0000313" key="6">
    <source>
        <dbReference type="EMBL" id="KAG7369603.1"/>
    </source>
</evidence>
<feature type="compositionally biased region" description="Basic and acidic residues" evidence="4">
    <location>
        <begin position="100"/>
        <end position="109"/>
    </location>
</feature>
<gene>
    <name evidence="6" type="ORF">IV203_027349</name>
</gene>
<protein>
    <submittedName>
        <fullName evidence="6">Sulfotransferase family protein</fullName>
    </submittedName>
</protein>
<feature type="transmembrane region" description="Helical" evidence="5">
    <location>
        <begin position="40"/>
        <end position="57"/>
    </location>
</feature>
<organism evidence="6 7">
    <name type="scientific">Nitzschia inconspicua</name>
    <dbReference type="NCBI Taxonomy" id="303405"/>
    <lineage>
        <taxon>Eukaryota</taxon>
        <taxon>Sar</taxon>
        <taxon>Stramenopiles</taxon>
        <taxon>Ochrophyta</taxon>
        <taxon>Bacillariophyta</taxon>
        <taxon>Bacillariophyceae</taxon>
        <taxon>Bacillariophycidae</taxon>
        <taxon>Bacillariales</taxon>
        <taxon>Bacillariaceae</taxon>
        <taxon>Nitzschia</taxon>
    </lineage>
</organism>
<keyword evidence="5" id="KW-0472">Membrane</keyword>
<feature type="region of interest" description="Disordered" evidence="4">
    <location>
        <begin position="1"/>
        <end position="33"/>
    </location>
</feature>
<reference evidence="6" key="1">
    <citation type="journal article" date="2021" name="Sci. Rep.">
        <title>Diploid genomic architecture of Nitzschia inconspicua, an elite biomass production diatom.</title>
        <authorList>
            <person name="Oliver A."/>
            <person name="Podell S."/>
            <person name="Pinowska A."/>
            <person name="Traller J.C."/>
            <person name="Smith S.R."/>
            <person name="McClure R."/>
            <person name="Beliaev A."/>
            <person name="Bohutskyi P."/>
            <person name="Hill E.A."/>
            <person name="Rabines A."/>
            <person name="Zheng H."/>
            <person name="Allen L.Z."/>
            <person name="Kuo A."/>
            <person name="Grigoriev I.V."/>
            <person name="Allen A.E."/>
            <person name="Hazlebeck D."/>
            <person name="Allen E.E."/>
        </authorList>
    </citation>
    <scope>NUCLEOTIDE SEQUENCE</scope>
    <source>
        <strain evidence="6">Hildebrandi</strain>
    </source>
</reference>
<keyword evidence="5" id="KW-1133">Transmembrane helix</keyword>
<keyword evidence="5" id="KW-0812">Transmembrane</keyword>
<evidence type="ECO:0000256" key="4">
    <source>
        <dbReference type="SAM" id="MobiDB-lite"/>
    </source>
</evidence>
<proteinExistence type="predicted"/>
<accession>A0A9K3LX36</accession>
<dbReference type="OrthoDB" id="8068875at2759"/>
<dbReference type="Proteomes" id="UP000693970">
    <property type="component" value="Unassembled WGS sequence"/>
</dbReference>
<sequence length="582" mass="66659">MSIRGRKIRNNNNNNNNESTVKSSASSSIMRATSAQSRTMSTLLFTLGPAVLLLVLLRPMPMSIDQEVNTLVSQETRLMPTKLPSPVVVNADNTNLIHQKKTEEEKVTAEDDEDDDDEDDDDESTEDDKANKDEDDKVNKNQDPTATLSTFHTDPILRYLEKELSNNQNFQIQDSKVYQQANCIVPDDQEFCPSPDSDDAWRLRTPGFLIIGAKKAGTTSFWQSLTQHPDIVGASRKEILFFTQVQFDFAKYTKMVDERLAQRMTELLDDKLVDSDLFQHYANASAFQIRVAPSRADLVTNFPRKTLRNRPNAVSLDATPEYLFNFPTSIKAIMCTCPWVKIIIILRNPTDRVWSHYNFLQHVRTNNGKPPINMSFEEFILKDAKTMSTLDISSFQKTEGKDEQALSEEDIVEAWFEYKQEFPEGPLGRSMYALQIHQWFKELRRIGREPKNAVRIVRLEDLKRGGKKAAQILNELADWVLPNDKHNATSPIEYLDAFRHGMKTNYTKLGSPQLSQDTKDILDRLYAPHNELLARLLGDDRWRYSRDDTDEQPLVWPANKGREGNTVFERTSIDQKGPCASR</sequence>
<feature type="compositionally biased region" description="Low complexity" evidence="4">
    <location>
        <begin position="10"/>
        <end position="33"/>
    </location>
</feature>
<feature type="active site" description="For sulfotransferase activity" evidence="2">
    <location>
        <position position="215"/>
    </location>
</feature>
<evidence type="ECO:0000256" key="5">
    <source>
        <dbReference type="SAM" id="Phobius"/>
    </source>
</evidence>
<feature type="binding site" evidence="3">
    <location>
        <position position="347"/>
    </location>
    <ligand>
        <name>3'-phosphoadenylyl sulfate</name>
        <dbReference type="ChEBI" id="CHEBI:58339"/>
    </ligand>
</feature>
<dbReference type="PANTHER" id="PTHR10605">
    <property type="entry name" value="HEPARAN SULFATE SULFOTRANSFERASE"/>
    <property type="match status" value="1"/>
</dbReference>
<dbReference type="InterPro" id="IPR037359">
    <property type="entry name" value="NST/OST"/>
</dbReference>
<feature type="compositionally biased region" description="Acidic residues" evidence="4">
    <location>
        <begin position="110"/>
        <end position="126"/>
    </location>
</feature>
<dbReference type="Pfam" id="PF13469">
    <property type="entry name" value="Sulfotransfer_3"/>
    <property type="match status" value="1"/>
</dbReference>
<name>A0A9K3LX36_9STRA</name>
<feature type="binding site" evidence="3">
    <location>
        <position position="355"/>
    </location>
    <ligand>
        <name>3'-phosphoadenylyl sulfate</name>
        <dbReference type="ChEBI" id="CHEBI:58339"/>
    </ligand>
</feature>
<evidence type="ECO:0000313" key="7">
    <source>
        <dbReference type="Proteomes" id="UP000693970"/>
    </source>
</evidence>
<evidence type="ECO:0000256" key="1">
    <source>
        <dbReference type="ARBA" id="ARBA00022679"/>
    </source>
</evidence>
<keyword evidence="7" id="KW-1185">Reference proteome</keyword>
<comment type="caution">
    <text evidence="6">The sequence shown here is derived from an EMBL/GenBank/DDBJ whole genome shotgun (WGS) entry which is preliminary data.</text>
</comment>
<feature type="compositionally biased region" description="Basic and acidic residues" evidence="4">
    <location>
        <begin position="127"/>
        <end position="140"/>
    </location>
</feature>
<evidence type="ECO:0000256" key="3">
    <source>
        <dbReference type="PIRSR" id="PIRSR637359-2"/>
    </source>
</evidence>
<dbReference type="EMBL" id="JAGRRH010000005">
    <property type="protein sequence ID" value="KAG7369603.1"/>
    <property type="molecule type" value="Genomic_DNA"/>
</dbReference>
<reference evidence="6" key="2">
    <citation type="submission" date="2021-04" db="EMBL/GenBank/DDBJ databases">
        <authorList>
            <person name="Podell S."/>
        </authorList>
    </citation>
    <scope>NUCLEOTIDE SEQUENCE</scope>
    <source>
        <strain evidence="6">Hildebrandi</strain>
    </source>
</reference>